<sequence>MTDPHAANIARVYDALLGGKDNYEADREARDQLAAQAPEFPQVAMDNRLFMMRAARFLAGSAGIRQFVDFGPCLPIGENMHEVVQRLNREANVVYVGIDPLVIAHGRALLSDNDQTHMVEIDWRQPENVLADATLGKYIDFDQPMAIFQVATLNHIADEYDPPGSRACWSTPSRPARTSCSRTRSTRATGTNWPAWRPVFRLPASPAR</sequence>
<dbReference type="InterPro" id="IPR006764">
    <property type="entry name" value="SAM_dep_MeTrfase_SAV2177_type"/>
</dbReference>
<dbReference type="Proteomes" id="UP001519332">
    <property type="component" value="Unassembled WGS sequence"/>
</dbReference>
<feature type="compositionally biased region" description="Low complexity" evidence="1">
    <location>
        <begin position="170"/>
        <end position="189"/>
    </location>
</feature>
<dbReference type="EMBL" id="JAGINW010000001">
    <property type="protein sequence ID" value="MBP2328560.1"/>
    <property type="molecule type" value="Genomic_DNA"/>
</dbReference>
<protein>
    <recommendedName>
        <fullName evidence="4">S-adenosyl methyltransferase</fullName>
    </recommendedName>
</protein>
<evidence type="ECO:0000313" key="2">
    <source>
        <dbReference type="EMBL" id="MBP2328560.1"/>
    </source>
</evidence>
<evidence type="ECO:0008006" key="4">
    <source>
        <dbReference type="Google" id="ProtNLM"/>
    </source>
</evidence>
<name>A0ABS4TVY0_9PSEU</name>
<gene>
    <name evidence="2" type="ORF">JOF56_008945</name>
</gene>
<dbReference type="SUPFAM" id="SSF53335">
    <property type="entry name" value="S-adenosyl-L-methionine-dependent methyltransferases"/>
    <property type="match status" value="1"/>
</dbReference>
<evidence type="ECO:0000256" key="1">
    <source>
        <dbReference type="SAM" id="MobiDB-lite"/>
    </source>
</evidence>
<evidence type="ECO:0000313" key="3">
    <source>
        <dbReference type="Proteomes" id="UP001519332"/>
    </source>
</evidence>
<dbReference type="Gene3D" id="3.40.50.150">
    <property type="entry name" value="Vaccinia Virus protein VP39"/>
    <property type="match status" value="1"/>
</dbReference>
<accession>A0ABS4TVY0</accession>
<reference evidence="2 3" key="1">
    <citation type="submission" date="2021-03" db="EMBL/GenBank/DDBJ databases">
        <title>Sequencing the genomes of 1000 actinobacteria strains.</title>
        <authorList>
            <person name="Klenk H.-P."/>
        </authorList>
    </citation>
    <scope>NUCLEOTIDE SEQUENCE [LARGE SCALE GENOMIC DNA]</scope>
    <source>
        <strain evidence="2 3">DSM 46670</strain>
    </source>
</reference>
<comment type="caution">
    <text evidence="2">The sequence shown here is derived from an EMBL/GenBank/DDBJ whole genome shotgun (WGS) entry which is preliminary data.</text>
</comment>
<organism evidence="2 3">
    <name type="scientific">Kibdelosporangium banguiense</name>
    <dbReference type="NCBI Taxonomy" id="1365924"/>
    <lineage>
        <taxon>Bacteria</taxon>
        <taxon>Bacillati</taxon>
        <taxon>Actinomycetota</taxon>
        <taxon>Actinomycetes</taxon>
        <taxon>Pseudonocardiales</taxon>
        <taxon>Pseudonocardiaceae</taxon>
        <taxon>Kibdelosporangium</taxon>
    </lineage>
</organism>
<dbReference type="Pfam" id="PF04672">
    <property type="entry name" value="Methyltransf_19"/>
    <property type="match status" value="1"/>
</dbReference>
<keyword evidence="3" id="KW-1185">Reference proteome</keyword>
<feature type="region of interest" description="Disordered" evidence="1">
    <location>
        <begin position="167"/>
        <end position="189"/>
    </location>
</feature>
<proteinExistence type="predicted"/>
<dbReference type="InterPro" id="IPR029063">
    <property type="entry name" value="SAM-dependent_MTases_sf"/>
</dbReference>